<feature type="transmembrane region" description="Helical" evidence="6">
    <location>
        <begin position="280"/>
        <end position="302"/>
    </location>
</feature>
<protein>
    <submittedName>
        <fullName evidence="7">Polysaccharide biosynthesis protein</fullName>
    </submittedName>
</protein>
<accession>A4XKQ1</accession>
<feature type="transmembrane region" description="Helical" evidence="6">
    <location>
        <begin position="314"/>
        <end position="336"/>
    </location>
</feature>
<feature type="transmembrane region" description="Helical" evidence="6">
    <location>
        <begin position="185"/>
        <end position="205"/>
    </location>
</feature>
<evidence type="ECO:0000313" key="8">
    <source>
        <dbReference type="Proteomes" id="UP000000256"/>
    </source>
</evidence>
<dbReference type="InterPro" id="IPR002797">
    <property type="entry name" value="Polysacc_synth"/>
</dbReference>
<feature type="transmembrane region" description="Helical" evidence="6">
    <location>
        <begin position="445"/>
        <end position="466"/>
    </location>
</feature>
<dbReference type="GO" id="GO:0005886">
    <property type="term" value="C:plasma membrane"/>
    <property type="evidence" value="ECO:0007669"/>
    <property type="project" value="UniProtKB-SubCell"/>
</dbReference>
<feature type="transmembrane region" description="Helical" evidence="6">
    <location>
        <begin position="387"/>
        <end position="408"/>
    </location>
</feature>
<evidence type="ECO:0000256" key="1">
    <source>
        <dbReference type="ARBA" id="ARBA00004651"/>
    </source>
</evidence>
<evidence type="ECO:0000313" key="7">
    <source>
        <dbReference type="EMBL" id="ABP67486.1"/>
    </source>
</evidence>
<proteinExistence type="predicted"/>
<dbReference type="KEGG" id="csc:Csac_1901"/>
<feature type="transmembrane region" description="Helical" evidence="6">
    <location>
        <begin position="80"/>
        <end position="105"/>
    </location>
</feature>
<dbReference type="HOGENOM" id="CLU_022017_2_1_9"/>
<dbReference type="InterPro" id="IPR024923">
    <property type="entry name" value="PG_synth_SpoVB"/>
</dbReference>
<evidence type="ECO:0000256" key="4">
    <source>
        <dbReference type="ARBA" id="ARBA00022989"/>
    </source>
</evidence>
<name>A4XKQ1_CALS8</name>
<dbReference type="PIRSF" id="PIRSF038958">
    <property type="entry name" value="PG_synth_SpoVB"/>
    <property type="match status" value="1"/>
</dbReference>
<dbReference type="eggNOG" id="COG2244">
    <property type="taxonomic scope" value="Bacteria"/>
</dbReference>
<dbReference type="InterPro" id="IPR050833">
    <property type="entry name" value="Poly_Biosynth_Transport"/>
</dbReference>
<feature type="transmembrane region" description="Helical" evidence="6">
    <location>
        <begin position="356"/>
        <end position="375"/>
    </location>
</feature>
<evidence type="ECO:0000256" key="5">
    <source>
        <dbReference type="ARBA" id="ARBA00023136"/>
    </source>
</evidence>
<dbReference type="EMBL" id="CP000679">
    <property type="protein sequence ID" value="ABP67486.1"/>
    <property type="molecule type" value="Genomic_DNA"/>
</dbReference>
<dbReference type="CDD" id="cd13124">
    <property type="entry name" value="MATE_SpoVB_like"/>
    <property type="match status" value="1"/>
</dbReference>
<dbReference type="PANTHER" id="PTHR30250">
    <property type="entry name" value="PST FAMILY PREDICTED COLANIC ACID TRANSPORTER"/>
    <property type="match status" value="1"/>
</dbReference>
<keyword evidence="3 6" id="KW-0812">Transmembrane</keyword>
<reference evidence="7 8" key="1">
    <citation type="journal article" date="2008" name="Appl. Environ. Microbiol.">
        <title>Hydrogenomics of the extremely thermophilic bacterium Caldicellulosiruptor saccharolyticus.</title>
        <authorList>
            <person name="van de Werken H.J."/>
            <person name="Verhaart M.R."/>
            <person name="VanFossen A.L."/>
            <person name="Willquist K."/>
            <person name="Lewis D.L."/>
            <person name="Nichols J.D."/>
            <person name="Goorissen H.P."/>
            <person name="Mongodin E.F."/>
            <person name="Nelson K.E."/>
            <person name="van Niel E.W."/>
            <person name="Stams A.J."/>
            <person name="Ward D.E."/>
            <person name="de Vos W.M."/>
            <person name="van der Oost J."/>
            <person name="Kelly R.M."/>
            <person name="Kengen S.W."/>
        </authorList>
    </citation>
    <scope>NUCLEOTIDE SEQUENCE [LARGE SCALE GENOMIC DNA]</scope>
    <source>
        <strain evidence="8">ATCC 43494 / DSM 8903 / Tp8T 6331</strain>
    </source>
</reference>
<dbReference type="STRING" id="351627.Csac_1901"/>
<feature type="transmembrane region" description="Helical" evidence="6">
    <location>
        <begin position="46"/>
        <end position="68"/>
    </location>
</feature>
<sequence>MKKGLIYSALVLSIGSIFAKFVGIFLKVPLINIVGDYGIGLYQLPYPIYTTILTFSMTGFSLAVAKLISTYNPEKDYESVSVVFYMSLVTITIFSFLFSLLYVIAAKRIIAIFKWPSDVLFPYLALAPALFVVSVQSAYRGYFNGIKKMYITSISQILESIGRVGFGLVLCIILLARGVSLSVAGALLGASLGALVSLAFLYAAFKKQQIHLNKNLQPLFRESLPIARRIIILTFYFSLSSFLMSAISITDSLFFPYFMNMRHYPNRFTSELFGIFSGKAMTLIHVPLTFSISMAISIISYMSSAKTLSEKRKLIAQGLEYVLLINIPCIAAFFFFPDTIINLVFFNSPTGGKVLRFSSLLTLVISLVQFSTSVLQGLGRFLVPVKSILIAIVIKIACMFVFIVIYNLNIVGCILANLMCYTVIFLVNFLELKNQNIDAFSVNKLLYIVISSAIMVITGSLIIRILTESSNIVQGSVLVIGCIAAYTIFLFIFRVLKFSNLKQLITR</sequence>
<keyword evidence="5 6" id="KW-0472">Membrane</keyword>
<dbReference type="PANTHER" id="PTHR30250:SF21">
    <property type="entry name" value="LIPID II FLIPPASE MURJ"/>
    <property type="match status" value="1"/>
</dbReference>
<dbReference type="Pfam" id="PF01943">
    <property type="entry name" value="Polysacc_synt"/>
    <property type="match status" value="1"/>
</dbReference>
<feature type="transmembrane region" description="Helical" evidence="6">
    <location>
        <begin position="414"/>
        <end position="433"/>
    </location>
</feature>
<dbReference type="AlphaFoldDB" id="A4XKQ1"/>
<feature type="transmembrane region" description="Helical" evidence="6">
    <location>
        <begin position="226"/>
        <end position="249"/>
    </location>
</feature>
<dbReference type="Proteomes" id="UP000000256">
    <property type="component" value="Chromosome"/>
</dbReference>
<keyword evidence="2" id="KW-1003">Cell membrane</keyword>
<feature type="transmembrane region" description="Helical" evidence="6">
    <location>
        <begin position="5"/>
        <end position="26"/>
    </location>
</feature>
<gene>
    <name evidence="7" type="ordered locus">Csac_1901</name>
</gene>
<feature type="transmembrane region" description="Helical" evidence="6">
    <location>
        <begin position="160"/>
        <end position="179"/>
    </location>
</feature>
<evidence type="ECO:0000256" key="2">
    <source>
        <dbReference type="ARBA" id="ARBA00022475"/>
    </source>
</evidence>
<evidence type="ECO:0000256" key="3">
    <source>
        <dbReference type="ARBA" id="ARBA00022692"/>
    </source>
</evidence>
<comment type="subcellular location">
    <subcellularLocation>
        <location evidence="1">Cell membrane</location>
        <topology evidence="1">Multi-pass membrane protein</topology>
    </subcellularLocation>
</comment>
<organism evidence="7 8">
    <name type="scientific">Caldicellulosiruptor saccharolyticus (strain ATCC 43494 / DSM 8903 / Tp8T 6331)</name>
    <dbReference type="NCBI Taxonomy" id="351627"/>
    <lineage>
        <taxon>Bacteria</taxon>
        <taxon>Bacillati</taxon>
        <taxon>Bacillota</taxon>
        <taxon>Bacillota incertae sedis</taxon>
        <taxon>Caldicellulosiruptorales</taxon>
        <taxon>Caldicellulosiruptoraceae</taxon>
        <taxon>Caldicellulosiruptor</taxon>
    </lineage>
</organism>
<feature type="transmembrane region" description="Helical" evidence="6">
    <location>
        <begin position="472"/>
        <end position="493"/>
    </location>
</feature>
<keyword evidence="8" id="KW-1185">Reference proteome</keyword>
<feature type="transmembrane region" description="Helical" evidence="6">
    <location>
        <begin position="120"/>
        <end position="139"/>
    </location>
</feature>
<dbReference type="OrthoDB" id="9775950at2"/>
<evidence type="ECO:0000256" key="6">
    <source>
        <dbReference type="SAM" id="Phobius"/>
    </source>
</evidence>
<keyword evidence="4 6" id="KW-1133">Transmembrane helix</keyword>